<dbReference type="GO" id="GO:0008270">
    <property type="term" value="F:zinc ion binding"/>
    <property type="evidence" value="ECO:0007669"/>
    <property type="project" value="InterPro"/>
</dbReference>
<dbReference type="InterPro" id="IPR001138">
    <property type="entry name" value="Zn2Cys6_DnaBD"/>
</dbReference>
<evidence type="ECO:0000259" key="1">
    <source>
        <dbReference type="PROSITE" id="PS00463"/>
    </source>
</evidence>
<feature type="domain" description="Zn(2)-C6 fungal-type" evidence="1">
    <location>
        <begin position="7"/>
        <end position="38"/>
    </location>
</feature>
<protein>
    <recommendedName>
        <fullName evidence="1">Zn(2)-C6 fungal-type domain-containing protein</fullName>
    </recommendedName>
</protein>
<dbReference type="PROSITE" id="PS00463">
    <property type="entry name" value="ZN2_CY6_FUNGAL_1"/>
    <property type="match status" value="1"/>
</dbReference>
<evidence type="ECO:0000313" key="2">
    <source>
        <dbReference type="EnsemblProtists" id="EOD25584"/>
    </source>
</evidence>
<dbReference type="Proteomes" id="UP000013827">
    <property type="component" value="Unassembled WGS sequence"/>
</dbReference>
<name>A0A0D3JPZ9_EMIH1</name>
<dbReference type="GO" id="GO:0000981">
    <property type="term" value="F:DNA-binding transcription factor activity, RNA polymerase II-specific"/>
    <property type="evidence" value="ECO:0007669"/>
    <property type="project" value="InterPro"/>
</dbReference>
<dbReference type="EnsemblProtists" id="EOD25584">
    <property type="protein sequence ID" value="EOD25584"/>
    <property type="gene ID" value="EMIHUDRAFT_457502"/>
</dbReference>
<accession>A0A0D3JPZ9</accession>
<sequence length="401" mass="42683">MPPPARVCIACKASKTKCINFVPGKHPCDRCARIGLRCEPAPQLGMRVARKALGATLQAMLEDPSPLGPPGQPVVEFNGSAVFDAGAPRTPGEQQVMRLASDGIAMRAFQQLPGTNIQGARNVLAVMLEPGTSRSSIRFTLKPLAAIARRRNAYELMARGGRRGGGRPSGVGTEGGGGTTVLPLDEAVPLPPFDGSLPPLFENLMANSEGYVFLRTIRDGEAHFLVNSAFERSIVSVREMQQAWKSSQAPQEKRRDAAGVVEINALFTHPEDLQSVYRMIGQLYRQCQEDVVAQAQCERPVRVYDRLAGSYSFFDVSGRLLVDWDGRIVTSVRADAASHPLAAPTAVAAPTALTAPNGFVAPSPPNPLAGRPPAAAHAEAVALWDALRAELPLAELASSAG</sequence>
<evidence type="ECO:0000313" key="3">
    <source>
        <dbReference type="Proteomes" id="UP000013827"/>
    </source>
</evidence>
<dbReference type="KEGG" id="ehx:EMIHUDRAFT_457502"/>
<dbReference type="InterPro" id="IPR036864">
    <property type="entry name" value="Zn2-C6_fun-type_DNA-bd_sf"/>
</dbReference>
<keyword evidence="3" id="KW-1185">Reference proteome</keyword>
<reference evidence="3" key="1">
    <citation type="journal article" date="2013" name="Nature">
        <title>Pan genome of the phytoplankton Emiliania underpins its global distribution.</title>
        <authorList>
            <person name="Read B.A."/>
            <person name="Kegel J."/>
            <person name="Klute M.J."/>
            <person name="Kuo A."/>
            <person name="Lefebvre S.C."/>
            <person name="Maumus F."/>
            <person name="Mayer C."/>
            <person name="Miller J."/>
            <person name="Monier A."/>
            <person name="Salamov A."/>
            <person name="Young J."/>
            <person name="Aguilar M."/>
            <person name="Claverie J.M."/>
            <person name="Frickenhaus S."/>
            <person name="Gonzalez K."/>
            <person name="Herman E.K."/>
            <person name="Lin Y.C."/>
            <person name="Napier J."/>
            <person name="Ogata H."/>
            <person name="Sarno A.F."/>
            <person name="Shmutz J."/>
            <person name="Schroeder D."/>
            <person name="de Vargas C."/>
            <person name="Verret F."/>
            <person name="von Dassow P."/>
            <person name="Valentin K."/>
            <person name="Van de Peer Y."/>
            <person name="Wheeler G."/>
            <person name="Dacks J.B."/>
            <person name="Delwiche C.F."/>
            <person name="Dyhrman S.T."/>
            <person name="Glockner G."/>
            <person name="John U."/>
            <person name="Richards T."/>
            <person name="Worden A.Z."/>
            <person name="Zhang X."/>
            <person name="Grigoriev I.V."/>
            <person name="Allen A.E."/>
            <person name="Bidle K."/>
            <person name="Borodovsky M."/>
            <person name="Bowler C."/>
            <person name="Brownlee C."/>
            <person name="Cock J.M."/>
            <person name="Elias M."/>
            <person name="Gladyshev V.N."/>
            <person name="Groth M."/>
            <person name="Guda C."/>
            <person name="Hadaegh A."/>
            <person name="Iglesias-Rodriguez M.D."/>
            <person name="Jenkins J."/>
            <person name="Jones B.M."/>
            <person name="Lawson T."/>
            <person name="Leese F."/>
            <person name="Lindquist E."/>
            <person name="Lobanov A."/>
            <person name="Lomsadze A."/>
            <person name="Malik S.B."/>
            <person name="Marsh M.E."/>
            <person name="Mackinder L."/>
            <person name="Mock T."/>
            <person name="Mueller-Roeber B."/>
            <person name="Pagarete A."/>
            <person name="Parker M."/>
            <person name="Probert I."/>
            <person name="Quesneville H."/>
            <person name="Raines C."/>
            <person name="Rensing S.A."/>
            <person name="Riano-Pachon D.M."/>
            <person name="Richier S."/>
            <person name="Rokitta S."/>
            <person name="Shiraiwa Y."/>
            <person name="Soanes D.M."/>
            <person name="van der Giezen M."/>
            <person name="Wahlund T.M."/>
            <person name="Williams B."/>
            <person name="Wilson W."/>
            <person name="Wolfe G."/>
            <person name="Wurch L.L."/>
        </authorList>
    </citation>
    <scope>NUCLEOTIDE SEQUENCE</scope>
</reference>
<dbReference type="HOGENOM" id="CLU_687796_0_0_1"/>
<dbReference type="Gene3D" id="4.10.240.10">
    <property type="entry name" value="Zn(2)-C6 fungal-type DNA-binding domain"/>
    <property type="match status" value="1"/>
</dbReference>
<dbReference type="GeneID" id="17271130"/>
<proteinExistence type="predicted"/>
<dbReference type="PaxDb" id="2903-EOD25584"/>
<dbReference type="AlphaFoldDB" id="A0A0D3JPZ9"/>
<dbReference type="CDD" id="cd00067">
    <property type="entry name" value="GAL4"/>
    <property type="match status" value="1"/>
</dbReference>
<dbReference type="RefSeq" id="XP_005778013.1">
    <property type="nucleotide sequence ID" value="XM_005777956.1"/>
</dbReference>
<dbReference type="SUPFAM" id="SSF57701">
    <property type="entry name" value="Zn2/Cys6 DNA-binding domain"/>
    <property type="match status" value="1"/>
</dbReference>
<dbReference type="Pfam" id="PF00172">
    <property type="entry name" value="Zn_clus"/>
    <property type="match status" value="1"/>
</dbReference>
<organism evidence="2 3">
    <name type="scientific">Emiliania huxleyi (strain CCMP1516)</name>
    <dbReference type="NCBI Taxonomy" id="280463"/>
    <lineage>
        <taxon>Eukaryota</taxon>
        <taxon>Haptista</taxon>
        <taxon>Haptophyta</taxon>
        <taxon>Prymnesiophyceae</taxon>
        <taxon>Isochrysidales</taxon>
        <taxon>Noelaerhabdaceae</taxon>
        <taxon>Emiliania</taxon>
    </lineage>
</organism>
<reference evidence="2" key="2">
    <citation type="submission" date="2024-10" db="UniProtKB">
        <authorList>
            <consortium name="EnsemblProtists"/>
        </authorList>
    </citation>
    <scope>IDENTIFICATION</scope>
</reference>